<accession>A0A8J8AWL1</accession>
<name>A0A8J8AWL1_9GAMM</name>
<evidence type="ECO:0000313" key="1">
    <source>
        <dbReference type="EMBL" id="MBR0561427.1"/>
    </source>
</evidence>
<evidence type="ECO:0000313" key="3">
    <source>
        <dbReference type="Proteomes" id="UP000675747"/>
    </source>
</evidence>
<proteinExistence type="predicted"/>
<organism evidence="1">
    <name type="scientific">Coralloluteibacterium stylophorae</name>
    <dbReference type="NCBI Taxonomy" id="1776034"/>
    <lineage>
        <taxon>Bacteria</taxon>
        <taxon>Pseudomonadati</taxon>
        <taxon>Pseudomonadota</taxon>
        <taxon>Gammaproteobacteria</taxon>
        <taxon>Lysobacterales</taxon>
        <taxon>Lysobacteraceae</taxon>
        <taxon>Coralloluteibacterium</taxon>
    </lineage>
</organism>
<reference evidence="1" key="2">
    <citation type="submission" date="2021-04" db="EMBL/GenBank/DDBJ databases">
        <authorList>
            <person name="Karlyshev A.V."/>
        </authorList>
    </citation>
    <scope>NUCLEOTIDE SEQUENCE</scope>
    <source>
        <strain evidence="1">LMG 29479</strain>
    </source>
</reference>
<gene>
    <name evidence="2" type="ORF">KB893_011265</name>
    <name evidence="1" type="ORF">KB893_02660</name>
</gene>
<dbReference type="EMBL" id="JAGQFT010000010">
    <property type="protein sequence ID" value="MBR0561427.1"/>
    <property type="molecule type" value="Genomic_DNA"/>
</dbReference>
<sequence length="109" mass="12438">MTDDFLAYAIYGRGSMLRLPDFEDFDLLAADSSGTLRWFRGDFHAVSGFTSPEVPRKDLGWRVIAWREQGGIRHPEHAEDCSSLACLHGNPLERCVVVQNRLDWRGERS</sequence>
<dbReference type="RefSeq" id="WP_211925396.1">
    <property type="nucleotide sequence ID" value="NZ_JAGQFT020000006.1"/>
</dbReference>
<protein>
    <submittedName>
        <fullName evidence="1">Uncharacterized protein</fullName>
    </submittedName>
</protein>
<dbReference type="AlphaFoldDB" id="A0A8J8AWL1"/>
<evidence type="ECO:0000313" key="2">
    <source>
        <dbReference type="EMBL" id="MBS7457708.1"/>
    </source>
</evidence>
<comment type="caution">
    <text evidence="1">The sequence shown here is derived from an EMBL/GenBank/DDBJ whole genome shotgun (WGS) entry which is preliminary data.</text>
</comment>
<dbReference type="EMBL" id="JAGQFT020000006">
    <property type="protein sequence ID" value="MBS7457708.1"/>
    <property type="molecule type" value="Genomic_DNA"/>
</dbReference>
<dbReference type="Proteomes" id="UP000675747">
    <property type="component" value="Unassembled WGS sequence"/>
</dbReference>
<keyword evidence="3" id="KW-1185">Reference proteome</keyword>
<reference evidence="2 3" key="1">
    <citation type="journal article" date="2021" name="Microbiol. Resour. Announc.">
        <title>Draft Genome Sequence of Coralloluteibacterium stylophorae LMG 29479T.</title>
        <authorList>
            <person name="Karlyshev A.V."/>
            <person name="Kudryashova E.B."/>
            <person name="Ariskina E.V."/>
            <person name="Conroy A.P."/>
            <person name="Abidueva E.Y."/>
        </authorList>
    </citation>
    <scope>NUCLEOTIDE SEQUENCE [LARGE SCALE GENOMIC DNA]</scope>
    <source>
        <strain evidence="2 3">LMG 29479</strain>
    </source>
</reference>